<dbReference type="AlphaFoldDB" id="A0A5B3H6A6"/>
<feature type="transmembrane region" description="Helical" evidence="1">
    <location>
        <begin position="23"/>
        <end position="56"/>
    </location>
</feature>
<keyword evidence="1" id="KW-0812">Transmembrane</keyword>
<sequence length="90" mass="9997">METIKNILTAILKWLGSIPSDKLLHLIAGAVIAAFFALVIPYTAEICVLFAAIAGVAKEAFDQYRYKGWDWLDLAYTMAGGFIIQIFAWL</sequence>
<dbReference type="GeneID" id="73803005"/>
<evidence type="ECO:0000313" key="3">
    <source>
        <dbReference type="Proteomes" id="UP000322940"/>
    </source>
</evidence>
<dbReference type="EMBL" id="VVXH01000001">
    <property type="protein sequence ID" value="KAA2381310.1"/>
    <property type="molecule type" value="Genomic_DNA"/>
</dbReference>
<comment type="caution">
    <text evidence="2">The sequence shown here is derived from an EMBL/GenBank/DDBJ whole genome shotgun (WGS) entry which is preliminary data.</text>
</comment>
<name>A0A5B3H6A6_9BACT</name>
<gene>
    <name evidence="2" type="ORF">F2Y10_02165</name>
</gene>
<dbReference type="RefSeq" id="WP_004328668.1">
    <property type="nucleotide sequence ID" value="NZ_JANFXN010000003.1"/>
</dbReference>
<feature type="transmembrane region" description="Helical" evidence="1">
    <location>
        <begin position="68"/>
        <end position="89"/>
    </location>
</feature>
<evidence type="ECO:0000313" key="2">
    <source>
        <dbReference type="EMBL" id="KAA2381310.1"/>
    </source>
</evidence>
<organism evidence="2 3">
    <name type="scientific">Alistipes onderdonkii</name>
    <dbReference type="NCBI Taxonomy" id="328813"/>
    <lineage>
        <taxon>Bacteria</taxon>
        <taxon>Pseudomonadati</taxon>
        <taxon>Bacteroidota</taxon>
        <taxon>Bacteroidia</taxon>
        <taxon>Bacteroidales</taxon>
        <taxon>Rikenellaceae</taxon>
        <taxon>Alistipes</taxon>
    </lineage>
</organism>
<reference evidence="2 3" key="1">
    <citation type="journal article" date="2019" name="Nat. Med.">
        <title>A library of human gut bacterial isolates paired with longitudinal multiomics data enables mechanistic microbiome research.</title>
        <authorList>
            <person name="Poyet M."/>
            <person name="Groussin M."/>
            <person name="Gibbons S.M."/>
            <person name="Avila-Pacheco J."/>
            <person name="Jiang X."/>
            <person name="Kearney S.M."/>
            <person name="Perrotta A.R."/>
            <person name="Berdy B."/>
            <person name="Zhao S."/>
            <person name="Lieberman T.D."/>
            <person name="Swanson P.K."/>
            <person name="Smith M."/>
            <person name="Roesemann S."/>
            <person name="Alexander J.E."/>
            <person name="Rich S.A."/>
            <person name="Livny J."/>
            <person name="Vlamakis H."/>
            <person name="Clish C."/>
            <person name="Bullock K."/>
            <person name="Deik A."/>
            <person name="Scott J."/>
            <person name="Pierce K.A."/>
            <person name="Xavier R.J."/>
            <person name="Alm E.J."/>
        </authorList>
    </citation>
    <scope>NUCLEOTIDE SEQUENCE [LARGE SCALE GENOMIC DNA]</scope>
    <source>
        <strain evidence="2 3">BIOML-A266</strain>
    </source>
</reference>
<protein>
    <submittedName>
        <fullName evidence="2">Uncharacterized protein</fullName>
    </submittedName>
</protein>
<keyword evidence="1" id="KW-0472">Membrane</keyword>
<proteinExistence type="predicted"/>
<dbReference type="Proteomes" id="UP000322940">
    <property type="component" value="Unassembled WGS sequence"/>
</dbReference>
<keyword evidence="1" id="KW-1133">Transmembrane helix</keyword>
<evidence type="ECO:0000256" key="1">
    <source>
        <dbReference type="SAM" id="Phobius"/>
    </source>
</evidence>
<accession>A0A5B3H6A6</accession>